<name>A0ABS6TF51_9ENTE</name>
<keyword evidence="4" id="KW-0732">Signal</keyword>
<protein>
    <submittedName>
        <fullName evidence="6">C40 family peptidase</fullName>
    </submittedName>
</protein>
<dbReference type="PANTHER" id="PTHR47359:SF3">
    <property type="entry name" value="NLP_P60 DOMAIN-CONTAINING PROTEIN-RELATED"/>
    <property type="match status" value="1"/>
</dbReference>
<evidence type="ECO:0000313" key="6">
    <source>
        <dbReference type="EMBL" id="MBV7391512.1"/>
    </source>
</evidence>
<feature type="signal peptide" evidence="4">
    <location>
        <begin position="1"/>
        <end position="27"/>
    </location>
</feature>
<keyword evidence="3" id="KW-0788">Thiol protease</keyword>
<proteinExistence type="predicted"/>
<dbReference type="PANTHER" id="PTHR47359">
    <property type="entry name" value="PEPTIDOGLYCAN DL-ENDOPEPTIDASE CWLO"/>
    <property type="match status" value="1"/>
</dbReference>
<evidence type="ECO:0000256" key="2">
    <source>
        <dbReference type="ARBA" id="ARBA00022801"/>
    </source>
</evidence>
<dbReference type="InterPro" id="IPR000064">
    <property type="entry name" value="NLP_P60_dom"/>
</dbReference>
<feature type="chain" id="PRO_5047527474" evidence="4">
    <location>
        <begin position="28"/>
        <end position="381"/>
    </location>
</feature>
<dbReference type="InterPro" id="IPR043708">
    <property type="entry name" value="DUF5648"/>
</dbReference>
<dbReference type="RefSeq" id="WP_218326715.1">
    <property type="nucleotide sequence ID" value="NZ_JAHUZB010000004.1"/>
</dbReference>
<keyword evidence="1" id="KW-0645">Protease</keyword>
<organism evidence="6 7">
    <name type="scientific">Enterococcus alishanensis</name>
    <dbReference type="NCBI Taxonomy" id="1303817"/>
    <lineage>
        <taxon>Bacteria</taxon>
        <taxon>Bacillati</taxon>
        <taxon>Bacillota</taxon>
        <taxon>Bacilli</taxon>
        <taxon>Lactobacillales</taxon>
        <taxon>Enterococcaceae</taxon>
        <taxon>Enterococcus</taxon>
    </lineage>
</organism>
<evidence type="ECO:0000256" key="1">
    <source>
        <dbReference type="ARBA" id="ARBA00022670"/>
    </source>
</evidence>
<dbReference type="EMBL" id="JAHUZB010000004">
    <property type="protein sequence ID" value="MBV7391512.1"/>
    <property type="molecule type" value="Genomic_DNA"/>
</dbReference>
<feature type="domain" description="NlpC/P60" evidence="5">
    <location>
        <begin position="106"/>
        <end position="230"/>
    </location>
</feature>
<dbReference type="Proteomes" id="UP000774130">
    <property type="component" value="Unassembled WGS sequence"/>
</dbReference>
<dbReference type="PROSITE" id="PS51935">
    <property type="entry name" value="NLPC_P60"/>
    <property type="match status" value="1"/>
</dbReference>
<evidence type="ECO:0000256" key="3">
    <source>
        <dbReference type="ARBA" id="ARBA00022807"/>
    </source>
</evidence>
<dbReference type="Pfam" id="PF00877">
    <property type="entry name" value="NLPC_P60"/>
    <property type="match status" value="1"/>
</dbReference>
<evidence type="ECO:0000259" key="5">
    <source>
        <dbReference type="PROSITE" id="PS51935"/>
    </source>
</evidence>
<evidence type="ECO:0000313" key="7">
    <source>
        <dbReference type="Proteomes" id="UP000774130"/>
    </source>
</evidence>
<sequence>MKKLVKVSMLVGLSIIGLNIYSNNSFAEEIPSNEVDQSILSEQENSQIQTVTDSEVSTSTIQDDYYESEKQKALDAGYTLEQFEAIMSMPKYDAVASRPETSTSMTPDQQKVVNLAIDLAKRNIPYVWGGKTPSGFDCSGLTRYIYLNTVGVNIGDWTVPQESSGKEVNLSSLKPGDLLFWGSRGNTYHVALYIGNGQYVHAPQPGEYVKVANIDWTYFAPSFARRVLSDAPVNRPSTNGQRDNEQFVFRMYNANGGSHHYTTNVSEASGLQDVGWKYEGVGWAAPKTGNNVYRLYNSNNGRHMYTLSAGERDSLVQSGWKYETISWKSGGNIKVYRVYNPNAKGSQESHVYTTSTPEYKNLVNAGWKYEGIAWYALREMQ</sequence>
<dbReference type="Pfam" id="PF18885">
    <property type="entry name" value="DUF5648"/>
    <property type="match status" value="1"/>
</dbReference>
<comment type="caution">
    <text evidence="6">The sequence shown here is derived from an EMBL/GenBank/DDBJ whole genome shotgun (WGS) entry which is preliminary data.</text>
</comment>
<keyword evidence="2" id="KW-0378">Hydrolase</keyword>
<accession>A0ABS6TF51</accession>
<dbReference type="InterPro" id="IPR051794">
    <property type="entry name" value="PG_Endopeptidase_C40"/>
</dbReference>
<evidence type="ECO:0000256" key="4">
    <source>
        <dbReference type="SAM" id="SignalP"/>
    </source>
</evidence>
<gene>
    <name evidence="6" type="ORF">KUA55_12560</name>
</gene>
<reference evidence="6 7" key="1">
    <citation type="submission" date="2021-06" db="EMBL/GenBank/DDBJ databases">
        <title>Enterococcus alishanensis sp. nov., a novel lactic acid bacterium isolated from fresh coffee beans.</title>
        <authorList>
            <person name="Chen Y.-S."/>
        </authorList>
    </citation>
    <scope>NUCLEOTIDE SEQUENCE [LARGE SCALE GENOMIC DNA]</scope>
    <source>
        <strain evidence="6 7">ALS3</strain>
    </source>
</reference>
<keyword evidence="7" id="KW-1185">Reference proteome</keyword>